<sequence length="70" mass="8140">MTHKEISFKRRLFAIWRISIFLLLVTFSSRSFRVVRSQIQDSDWSCSCSKVGIELLIELMVVCECTGSHN</sequence>
<dbReference type="AlphaFoldDB" id="A0AA39MGQ3"/>
<reference evidence="1" key="1">
    <citation type="submission" date="2023-06" db="EMBL/GenBank/DDBJ databases">
        <authorList>
            <consortium name="Lawrence Berkeley National Laboratory"/>
            <person name="Ahrendt S."/>
            <person name="Sahu N."/>
            <person name="Indic B."/>
            <person name="Wong-Bajracharya J."/>
            <person name="Merenyi Z."/>
            <person name="Ke H.-M."/>
            <person name="Monk M."/>
            <person name="Kocsube S."/>
            <person name="Drula E."/>
            <person name="Lipzen A."/>
            <person name="Balint B."/>
            <person name="Henrissat B."/>
            <person name="Andreopoulos B."/>
            <person name="Martin F.M."/>
            <person name="Harder C.B."/>
            <person name="Rigling D."/>
            <person name="Ford K.L."/>
            <person name="Foster G.D."/>
            <person name="Pangilinan J."/>
            <person name="Papanicolaou A."/>
            <person name="Barry K."/>
            <person name="LaButti K."/>
            <person name="Viragh M."/>
            <person name="Koriabine M."/>
            <person name="Yan M."/>
            <person name="Riley R."/>
            <person name="Champramary S."/>
            <person name="Plett K.L."/>
            <person name="Tsai I.J."/>
            <person name="Slot J."/>
            <person name="Sipos G."/>
            <person name="Plett J."/>
            <person name="Nagy L.G."/>
            <person name="Grigoriev I.V."/>
        </authorList>
    </citation>
    <scope>NUCLEOTIDE SEQUENCE</scope>
    <source>
        <strain evidence="1">FPL87.14</strain>
    </source>
</reference>
<proteinExistence type="predicted"/>
<name>A0AA39MGQ3_9AGAR</name>
<protein>
    <submittedName>
        <fullName evidence="1">Uncharacterized protein</fullName>
    </submittedName>
</protein>
<organism evidence="1 2">
    <name type="scientific">Armillaria borealis</name>
    <dbReference type="NCBI Taxonomy" id="47425"/>
    <lineage>
        <taxon>Eukaryota</taxon>
        <taxon>Fungi</taxon>
        <taxon>Dikarya</taxon>
        <taxon>Basidiomycota</taxon>
        <taxon>Agaricomycotina</taxon>
        <taxon>Agaricomycetes</taxon>
        <taxon>Agaricomycetidae</taxon>
        <taxon>Agaricales</taxon>
        <taxon>Marasmiineae</taxon>
        <taxon>Physalacriaceae</taxon>
        <taxon>Armillaria</taxon>
    </lineage>
</organism>
<accession>A0AA39MGQ3</accession>
<dbReference type="EMBL" id="JAUEPT010000073">
    <property type="protein sequence ID" value="KAK0434206.1"/>
    <property type="molecule type" value="Genomic_DNA"/>
</dbReference>
<gene>
    <name evidence="1" type="ORF">EV421DRAFT_1841174</name>
</gene>
<evidence type="ECO:0000313" key="1">
    <source>
        <dbReference type="EMBL" id="KAK0434206.1"/>
    </source>
</evidence>
<keyword evidence="2" id="KW-1185">Reference proteome</keyword>
<comment type="caution">
    <text evidence="1">The sequence shown here is derived from an EMBL/GenBank/DDBJ whole genome shotgun (WGS) entry which is preliminary data.</text>
</comment>
<dbReference type="Proteomes" id="UP001175226">
    <property type="component" value="Unassembled WGS sequence"/>
</dbReference>
<evidence type="ECO:0000313" key="2">
    <source>
        <dbReference type="Proteomes" id="UP001175226"/>
    </source>
</evidence>